<comment type="caution">
    <text evidence="2">The sequence shown here is derived from an EMBL/GenBank/DDBJ whole genome shotgun (WGS) entry which is preliminary data.</text>
</comment>
<name>A0ABR2ZL97_9AGAR</name>
<keyword evidence="3" id="KW-1185">Reference proteome</keyword>
<dbReference type="EMBL" id="JBBXMP010000126">
    <property type="protein sequence ID" value="KAL0061704.1"/>
    <property type="molecule type" value="Genomic_DNA"/>
</dbReference>
<protein>
    <submittedName>
        <fullName evidence="2">Uncharacterized protein</fullName>
    </submittedName>
</protein>
<gene>
    <name evidence="2" type="ORF">AAF712_011457</name>
</gene>
<dbReference type="Proteomes" id="UP001437256">
    <property type="component" value="Unassembled WGS sequence"/>
</dbReference>
<sequence>MRSGCSENPYSQSRSTKPSPTIQIPTETKPQAEASPDLTFSKPQIASSYSRFDCHMSDLESESGDSDTRSDIDVKEEPMEIDLSAIPLASSKFDGTLSPTGSPSSPTTPLSPESPSLGSRERELRDLQEFWRTLMPTSALN</sequence>
<evidence type="ECO:0000313" key="3">
    <source>
        <dbReference type="Proteomes" id="UP001437256"/>
    </source>
</evidence>
<feature type="compositionally biased region" description="Polar residues" evidence="1">
    <location>
        <begin position="41"/>
        <end position="50"/>
    </location>
</feature>
<feature type="compositionally biased region" description="Basic and acidic residues" evidence="1">
    <location>
        <begin position="66"/>
        <end position="78"/>
    </location>
</feature>
<feature type="compositionally biased region" description="Polar residues" evidence="1">
    <location>
        <begin position="1"/>
        <end position="29"/>
    </location>
</feature>
<evidence type="ECO:0000256" key="1">
    <source>
        <dbReference type="SAM" id="MobiDB-lite"/>
    </source>
</evidence>
<evidence type="ECO:0000313" key="2">
    <source>
        <dbReference type="EMBL" id="KAL0061704.1"/>
    </source>
</evidence>
<organism evidence="2 3">
    <name type="scientific">Marasmius tenuissimus</name>
    <dbReference type="NCBI Taxonomy" id="585030"/>
    <lineage>
        <taxon>Eukaryota</taxon>
        <taxon>Fungi</taxon>
        <taxon>Dikarya</taxon>
        <taxon>Basidiomycota</taxon>
        <taxon>Agaricomycotina</taxon>
        <taxon>Agaricomycetes</taxon>
        <taxon>Agaricomycetidae</taxon>
        <taxon>Agaricales</taxon>
        <taxon>Marasmiineae</taxon>
        <taxon>Marasmiaceae</taxon>
        <taxon>Marasmius</taxon>
    </lineage>
</organism>
<feature type="region of interest" description="Disordered" evidence="1">
    <location>
        <begin position="1"/>
        <end position="129"/>
    </location>
</feature>
<feature type="compositionally biased region" description="Low complexity" evidence="1">
    <location>
        <begin position="95"/>
        <end position="118"/>
    </location>
</feature>
<proteinExistence type="predicted"/>
<accession>A0ABR2ZL97</accession>
<feature type="compositionally biased region" description="Basic and acidic residues" evidence="1">
    <location>
        <begin position="119"/>
        <end position="129"/>
    </location>
</feature>
<reference evidence="2 3" key="1">
    <citation type="submission" date="2024-05" db="EMBL/GenBank/DDBJ databases">
        <title>A draft genome resource for the thread blight pathogen Marasmius tenuissimus strain MS-2.</title>
        <authorList>
            <person name="Yulfo-Soto G.E."/>
            <person name="Baruah I.K."/>
            <person name="Amoako-Attah I."/>
            <person name="Bukari Y."/>
            <person name="Meinhardt L.W."/>
            <person name="Bailey B.A."/>
            <person name="Cohen S.P."/>
        </authorList>
    </citation>
    <scope>NUCLEOTIDE SEQUENCE [LARGE SCALE GENOMIC DNA]</scope>
    <source>
        <strain evidence="2 3">MS-2</strain>
    </source>
</reference>